<gene>
    <name evidence="5" type="ORF">CKO25_09335</name>
</gene>
<dbReference type="InterPro" id="IPR050559">
    <property type="entry name" value="P-Pant_transferase_sf"/>
</dbReference>
<dbReference type="Proteomes" id="UP001138802">
    <property type="component" value="Unassembled WGS sequence"/>
</dbReference>
<dbReference type="GO" id="GO:0005829">
    <property type="term" value="C:cytosol"/>
    <property type="evidence" value="ECO:0007669"/>
    <property type="project" value="TreeGrafter"/>
</dbReference>
<dbReference type="GO" id="GO:0000287">
    <property type="term" value="F:magnesium ion binding"/>
    <property type="evidence" value="ECO:0007669"/>
    <property type="project" value="InterPro"/>
</dbReference>
<dbReference type="PANTHER" id="PTHR12215:SF10">
    <property type="entry name" value="L-AMINOADIPATE-SEMIALDEHYDE DEHYDROGENASE-PHOSPHOPANTETHEINYL TRANSFERASE"/>
    <property type="match status" value="1"/>
</dbReference>
<evidence type="ECO:0008006" key="7">
    <source>
        <dbReference type="Google" id="ProtNLM"/>
    </source>
</evidence>
<keyword evidence="2" id="KW-0808">Transferase</keyword>
<proteinExistence type="inferred from homology"/>
<feature type="domain" description="4'-phosphopantetheinyl transferase N-terminal" evidence="4">
    <location>
        <begin position="22"/>
        <end position="103"/>
    </location>
</feature>
<feature type="domain" description="4'-phosphopantetheinyl transferase" evidence="3">
    <location>
        <begin position="114"/>
        <end position="205"/>
    </location>
</feature>
<evidence type="ECO:0000259" key="3">
    <source>
        <dbReference type="Pfam" id="PF01648"/>
    </source>
</evidence>
<organism evidence="5 6">
    <name type="scientific">Thiocapsa imhoffii</name>
    <dbReference type="NCBI Taxonomy" id="382777"/>
    <lineage>
        <taxon>Bacteria</taxon>
        <taxon>Pseudomonadati</taxon>
        <taxon>Pseudomonadota</taxon>
        <taxon>Gammaproteobacteria</taxon>
        <taxon>Chromatiales</taxon>
        <taxon>Chromatiaceae</taxon>
        <taxon>Thiocapsa</taxon>
    </lineage>
</organism>
<reference evidence="5 6" key="1">
    <citation type="journal article" date="2020" name="Microorganisms">
        <title>Osmotic Adaptation and Compatible Solute Biosynthesis of Phototrophic Bacteria as Revealed from Genome Analyses.</title>
        <authorList>
            <person name="Imhoff J.F."/>
            <person name="Rahn T."/>
            <person name="Kunzel S."/>
            <person name="Keller A."/>
            <person name="Neulinger S.C."/>
        </authorList>
    </citation>
    <scope>NUCLEOTIDE SEQUENCE [LARGE SCALE GENOMIC DNA]</scope>
    <source>
        <strain evidence="5 6">DSM 21303</strain>
    </source>
</reference>
<evidence type="ECO:0000259" key="4">
    <source>
        <dbReference type="Pfam" id="PF22624"/>
    </source>
</evidence>
<dbReference type="Pfam" id="PF22624">
    <property type="entry name" value="AASDHPPT_N"/>
    <property type="match status" value="1"/>
</dbReference>
<dbReference type="GO" id="GO:0008897">
    <property type="term" value="F:holo-[acyl-carrier-protein] synthase activity"/>
    <property type="evidence" value="ECO:0007669"/>
    <property type="project" value="InterPro"/>
</dbReference>
<accession>A0A9X0WHK3</accession>
<dbReference type="InterPro" id="IPR055066">
    <property type="entry name" value="AASDHPPT_N"/>
</dbReference>
<dbReference type="EMBL" id="NRSD01000007">
    <property type="protein sequence ID" value="MBK1644847.1"/>
    <property type="molecule type" value="Genomic_DNA"/>
</dbReference>
<evidence type="ECO:0000256" key="1">
    <source>
        <dbReference type="ARBA" id="ARBA00010990"/>
    </source>
</evidence>
<evidence type="ECO:0000256" key="2">
    <source>
        <dbReference type="ARBA" id="ARBA00022679"/>
    </source>
</evidence>
<dbReference type="GO" id="GO:0019878">
    <property type="term" value="P:lysine biosynthetic process via aminoadipic acid"/>
    <property type="evidence" value="ECO:0007669"/>
    <property type="project" value="TreeGrafter"/>
</dbReference>
<dbReference type="Gene3D" id="3.90.470.20">
    <property type="entry name" value="4'-phosphopantetheinyl transferase domain"/>
    <property type="match status" value="2"/>
</dbReference>
<dbReference type="PANTHER" id="PTHR12215">
    <property type="entry name" value="PHOSPHOPANTETHEINE TRANSFERASE"/>
    <property type="match status" value="1"/>
</dbReference>
<dbReference type="Pfam" id="PF01648">
    <property type="entry name" value="ACPS"/>
    <property type="match status" value="1"/>
</dbReference>
<dbReference type="InterPro" id="IPR037143">
    <property type="entry name" value="4-PPantetheinyl_Trfase_dom_sf"/>
</dbReference>
<sequence>MFWMARDPEPGIVDLYHLDMDQPSRDDCDRLLDDLVADEVERANRFRHDLHRRRFILGRAALRGLLSDIAGCHPAQLPLKYSPAGKPFLAAGPSFNVSHSEQHLFIGLARDGALGVDIEVKKTMPDVLSLAATQCSQDERRVLMGLASAEQSAAFLRLWTRKEALLKAYGTGLCLPLQQLSMEMLSHRGNLFRASSLPGLDPSGWSVHDIALHPMLQAAVAWNRPAFSLFLTHGNPHLK</sequence>
<protein>
    <recommendedName>
        <fullName evidence="7">4'-phosphopantetheinyl transferase superfamily protein</fullName>
    </recommendedName>
</protein>
<name>A0A9X0WHK3_9GAMM</name>
<keyword evidence="6" id="KW-1185">Reference proteome</keyword>
<dbReference type="InterPro" id="IPR008278">
    <property type="entry name" value="4-PPantetheinyl_Trfase_dom"/>
</dbReference>
<comment type="similarity">
    <text evidence="1">Belongs to the P-Pant transferase superfamily. Gsp/Sfp/HetI/AcpT family.</text>
</comment>
<evidence type="ECO:0000313" key="6">
    <source>
        <dbReference type="Proteomes" id="UP001138802"/>
    </source>
</evidence>
<dbReference type="SUPFAM" id="SSF56214">
    <property type="entry name" value="4'-phosphopantetheinyl transferase"/>
    <property type="match status" value="2"/>
</dbReference>
<dbReference type="AlphaFoldDB" id="A0A9X0WHK3"/>
<comment type="caution">
    <text evidence="5">The sequence shown here is derived from an EMBL/GenBank/DDBJ whole genome shotgun (WGS) entry which is preliminary data.</text>
</comment>
<evidence type="ECO:0000313" key="5">
    <source>
        <dbReference type="EMBL" id="MBK1644847.1"/>
    </source>
</evidence>